<name>A0A1Y2H9Q3_9FUNG</name>
<feature type="compositionally biased region" description="Low complexity" evidence="1">
    <location>
        <begin position="57"/>
        <end position="76"/>
    </location>
</feature>
<feature type="region of interest" description="Disordered" evidence="1">
    <location>
        <begin position="374"/>
        <end position="410"/>
    </location>
</feature>
<feature type="compositionally biased region" description="Low complexity" evidence="1">
    <location>
        <begin position="39"/>
        <end position="49"/>
    </location>
</feature>
<protein>
    <recommendedName>
        <fullName evidence="4">Myb-like domain-containing protein</fullName>
    </recommendedName>
</protein>
<evidence type="ECO:0000256" key="1">
    <source>
        <dbReference type="SAM" id="MobiDB-lite"/>
    </source>
</evidence>
<proteinExistence type="predicted"/>
<keyword evidence="3" id="KW-1185">Reference proteome</keyword>
<feature type="compositionally biased region" description="Low complexity" evidence="1">
    <location>
        <begin position="246"/>
        <end position="261"/>
    </location>
</feature>
<evidence type="ECO:0000313" key="3">
    <source>
        <dbReference type="Proteomes" id="UP000193411"/>
    </source>
</evidence>
<organism evidence="2 3">
    <name type="scientific">Catenaria anguillulae PL171</name>
    <dbReference type="NCBI Taxonomy" id="765915"/>
    <lineage>
        <taxon>Eukaryota</taxon>
        <taxon>Fungi</taxon>
        <taxon>Fungi incertae sedis</taxon>
        <taxon>Blastocladiomycota</taxon>
        <taxon>Blastocladiomycetes</taxon>
        <taxon>Blastocladiales</taxon>
        <taxon>Catenariaceae</taxon>
        <taxon>Catenaria</taxon>
    </lineage>
</organism>
<comment type="caution">
    <text evidence="2">The sequence shown here is derived from an EMBL/GenBank/DDBJ whole genome shotgun (WGS) entry which is preliminary data.</text>
</comment>
<evidence type="ECO:0000313" key="2">
    <source>
        <dbReference type="EMBL" id="ORZ29772.1"/>
    </source>
</evidence>
<feature type="region of interest" description="Disordered" evidence="1">
    <location>
        <begin position="212"/>
        <end position="287"/>
    </location>
</feature>
<feature type="region of interest" description="Disordered" evidence="1">
    <location>
        <begin position="39"/>
        <end position="85"/>
    </location>
</feature>
<dbReference type="EMBL" id="MCFL01000128">
    <property type="protein sequence ID" value="ORZ29772.1"/>
    <property type="molecule type" value="Genomic_DNA"/>
</dbReference>
<dbReference type="Proteomes" id="UP000193411">
    <property type="component" value="Unassembled WGS sequence"/>
</dbReference>
<dbReference type="AlphaFoldDB" id="A0A1Y2H9Q3"/>
<evidence type="ECO:0008006" key="4">
    <source>
        <dbReference type="Google" id="ProtNLM"/>
    </source>
</evidence>
<gene>
    <name evidence="2" type="ORF">BCR44DRAFT_39859</name>
</gene>
<feature type="compositionally biased region" description="Basic residues" evidence="1">
    <location>
        <begin position="262"/>
        <end position="272"/>
    </location>
</feature>
<sequence>MTASASAPALASDLFASMASLSHTSASASASASPFLLLPPSSSSMPLGSGHLGSGHPGSEPGSESNASAPFSSFSSGRPHGPVDVEYPSLGMGTGMGMGSYSGSIGQAQSAPGGYGHGCPPSVYTPPPSSDSLFGLFEPSRDDTAYPSHCFPPPSAYMSSSLPSSSYPTADTHHYDHHDLELELLAFYQHQQPDHSAIEPFHLSTAAFPTMASRPSATAHSGSGSGSDDTASDSAQPFNANALPPSAATATSSATSAGGARTKARSTAKRKSQTAELADPNTAPPVITTRSTTLTALGPEAAQHIAKNRGQRWTEKELSTLQAGVAKHGRNFVAIYNDHGPNGKVDTALARIPSVRAIHAKWLRLTMVERRLAKEQEKSAGSVGDVDVTNQAGASAGDDGTGVSLEEARE</sequence>
<feature type="compositionally biased region" description="Low complexity" evidence="1">
    <location>
        <begin position="216"/>
        <end position="235"/>
    </location>
</feature>
<reference evidence="2 3" key="1">
    <citation type="submission" date="2016-07" db="EMBL/GenBank/DDBJ databases">
        <title>Pervasive Adenine N6-methylation of Active Genes in Fungi.</title>
        <authorList>
            <consortium name="DOE Joint Genome Institute"/>
            <person name="Mondo S.J."/>
            <person name="Dannebaum R.O."/>
            <person name="Kuo R.C."/>
            <person name="Labutti K."/>
            <person name="Haridas S."/>
            <person name="Kuo A."/>
            <person name="Salamov A."/>
            <person name="Ahrendt S.R."/>
            <person name="Lipzen A."/>
            <person name="Sullivan W."/>
            <person name="Andreopoulos W.B."/>
            <person name="Clum A."/>
            <person name="Lindquist E."/>
            <person name="Daum C."/>
            <person name="Ramamoorthy G.K."/>
            <person name="Gryganskyi A."/>
            <person name="Culley D."/>
            <person name="Magnuson J.K."/>
            <person name="James T.Y."/>
            <person name="O'Malley M.A."/>
            <person name="Stajich J.E."/>
            <person name="Spatafora J.W."/>
            <person name="Visel A."/>
            <person name="Grigoriev I.V."/>
        </authorList>
    </citation>
    <scope>NUCLEOTIDE SEQUENCE [LARGE SCALE GENOMIC DNA]</scope>
    <source>
        <strain evidence="2 3">PL171</strain>
    </source>
</reference>
<accession>A0A1Y2H9Q3</accession>